<keyword evidence="2" id="KW-0732">Signal</keyword>
<feature type="chain" id="PRO_5046751090" evidence="2">
    <location>
        <begin position="27"/>
        <end position="206"/>
    </location>
</feature>
<dbReference type="GO" id="GO:0016787">
    <property type="term" value="F:hydrolase activity"/>
    <property type="evidence" value="ECO:0007669"/>
    <property type="project" value="UniProtKB-KW"/>
</dbReference>
<dbReference type="InterPro" id="IPR042047">
    <property type="entry name" value="SleB_dom1"/>
</dbReference>
<feature type="signal peptide" evidence="2">
    <location>
        <begin position="1"/>
        <end position="26"/>
    </location>
</feature>
<evidence type="ECO:0000256" key="1">
    <source>
        <dbReference type="SAM" id="MobiDB-lite"/>
    </source>
</evidence>
<keyword evidence="4" id="KW-0378">Hydrolase</keyword>
<accession>A0ABV5A9F1</accession>
<evidence type="ECO:0000256" key="2">
    <source>
        <dbReference type="SAM" id="SignalP"/>
    </source>
</evidence>
<proteinExistence type="predicted"/>
<dbReference type="EMBL" id="JBDXSU010000001">
    <property type="protein sequence ID" value="MFB5188921.1"/>
    <property type="molecule type" value="Genomic_DNA"/>
</dbReference>
<dbReference type="Gene3D" id="1.10.10.2520">
    <property type="entry name" value="Cell wall hydrolase SleB, domain 1"/>
    <property type="match status" value="1"/>
</dbReference>
<evidence type="ECO:0000313" key="5">
    <source>
        <dbReference type="Proteomes" id="UP001579974"/>
    </source>
</evidence>
<name>A0ABV5A9F1_9BACL</name>
<protein>
    <submittedName>
        <fullName evidence="4">Cell wall hydrolase</fullName>
    </submittedName>
</protein>
<feature type="compositionally biased region" description="Basic residues" evidence="1">
    <location>
        <begin position="65"/>
        <end position="76"/>
    </location>
</feature>
<reference evidence="4 5" key="1">
    <citation type="journal article" date="2024" name="Int. J. Mol. Sci.">
        <title>Exploration of Alicyclobacillus spp. Genome in Search of Antibiotic Resistance.</title>
        <authorList>
            <person name="Bucka-Kolendo J."/>
            <person name="Kiousi D.E."/>
            <person name="Dekowska A."/>
            <person name="Mikolajczuk-Szczyrba A."/>
            <person name="Karadedos D.M."/>
            <person name="Michael P."/>
            <person name="Galanis A."/>
            <person name="Sokolowska B."/>
        </authorList>
    </citation>
    <scope>NUCLEOTIDE SEQUENCE [LARGE SCALE GENOMIC DNA]</scope>
    <source>
        <strain evidence="4 5">KKP 3000</strain>
    </source>
</reference>
<dbReference type="Proteomes" id="UP001579974">
    <property type="component" value="Unassembled WGS sequence"/>
</dbReference>
<sequence>MRLSRSIIGVSAAATVWSLMLSSALAATNTNAVHPYQTGLSAQDILRGAMAPSVISTRKAVSHGAHQHRSPHKTTTTHRTSSASAQNLYWMEHVINAEAGGESLTAQISVGDVVLHRLQSEQHGATVRDVVFENTAGCYQFSCVPNGAIYKTPNASSVQAAKDVLQRGEDEVPHAMVFYNPSETSSDNWVRSRVRIVQYDHLVFAK</sequence>
<evidence type="ECO:0000313" key="4">
    <source>
        <dbReference type="EMBL" id="MFB5188921.1"/>
    </source>
</evidence>
<gene>
    <name evidence="4" type="ORF">KKP3000_001360</name>
</gene>
<evidence type="ECO:0000259" key="3">
    <source>
        <dbReference type="Pfam" id="PF07486"/>
    </source>
</evidence>
<dbReference type="RefSeq" id="WP_275475747.1">
    <property type="nucleotide sequence ID" value="NZ_CP162940.1"/>
</dbReference>
<dbReference type="Pfam" id="PF07486">
    <property type="entry name" value="Hydrolase_2"/>
    <property type="match status" value="1"/>
</dbReference>
<comment type="caution">
    <text evidence="4">The sequence shown here is derived from an EMBL/GenBank/DDBJ whole genome shotgun (WGS) entry which is preliminary data.</text>
</comment>
<organism evidence="4 5">
    <name type="scientific">Alicyclobacillus fastidiosus</name>
    <dbReference type="NCBI Taxonomy" id="392011"/>
    <lineage>
        <taxon>Bacteria</taxon>
        <taxon>Bacillati</taxon>
        <taxon>Bacillota</taxon>
        <taxon>Bacilli</taxon>
        <taxon>Bacillales</taxon>
        <taxon>Alicyclobacillaceae</taxon>
        <taxon>Alicyclobacillus</taxon>
    </lineage>
</organism>
<feature type="domain" description="Cell wall hydrolase SleB" evidence="3">
    <location>
        <begin position="101"/>
        <end position="205"/>
    </location>
</feature>
<dbReference type="InterPro" id="IPR011105">
    <property type="entry name" value="Cell_wall_hydrolase_SleB"/>
</dbReference>
<feature type="region of interest" description="Disordered" evidence="1">
    <location>
        <begin position="60"/>
        <end position="82"/>
    </location>
</feature>
<keyword evidence="5" id="KW-1185">Reference proteome</keyword>